<dbReference type="PANTHER" id="PTHR42680:SF2">
    <property type="entry name" value="DCTP DEAMINASE"/>
    <property type="match status" value="1"/>
</dbReference>
<sequence>MVKEREDFTPDKIAQIESSAVLSDAGIVYQRLQGKIVIEPFSWERLSTSSYDLTLGENYFIRAEFGPGKLNLCDASTAEKIWSKPKKAVLAKEYKEKHDQFLPSDFWEGIKDDDKLIIVPPSGVLLVHSHEFAGTRDGYTSEVRCTTTLERLGITVPMSAGSGDVGFFGRWTFLLKNAHESSEVLLKVGITFAQTTFKKCQPTEISYVRRGGKYQETEDLEELKASWDENPGKYMLPKVPKC</sequence>
<comment type="caution">
    <text evidence="2">The sequence shown here is derived from an EMBL/GenBank/DDBJ whole genome shotgun (WGS) entry which is preliminary data.</text>
</comment>
<dbReference type="SUPFAM" id="SSF51283">
    <property type="entry name" value="dUTPase-like"/>
    <property type="match status" value="1"/>
</dbReference>
<evidence type="ECO:0000256" key="1">
    <source>
        <dbReference type="ARBA" id="ARBA00023080"/>
    </source>
</evidence>
<protein>
    <recommendedName>
        <fullName evidence="4">Deoxycytidine triphosphate deaminase</fullName>
    </recommendedName>
</protein>
<proteinExistence type="predicted"/>
<accession>A0A1F5G4T8</accession>
<organism evidence="2 3">
    <name type="scientific">Candidatus Curtissbacteria bacterium RBG_16_39_7</name>
    <dbReference type="NCBI Taxonomy" id="1797707"/>
    <lineage>
        <taxon>Bacteria</taxon>
        <taxon>Candidatus Curtissiibacteriota</taxon>
    </lineage>
</organism>
<dbReference type="EMBL" id="MFAV01000003">
    <property type="protein sequence ID" value="OGD86867.1"/>
    <property type="molecule type" value="Genomic_DNA"/>
</dbReference>
<evidence type="ECO:0008006" key="4">
    <source>
        <dbReference type="Google" id="ProtNLM"/>
    </source>
</evidence>
<reference evidence="2 3" key="1">
    <citation type="journal article" date="2016" name="Nat. Commun.">
        <title>Thousands of microbial genomes shed light on interconnected biogeochemical processes in an aquifer system.</title>
        <authorList>
            <person name="Anantharaman K."/>
            <person name="Brown C.T."/>
            <person name="Hug L.A."/>
            <person name="Sharon I."/>
            <person name="Castelle C.J."/>
            <person name="Probst A.J."/>
            <person name="Thomas B.C."/>
            <person name="Singh A."/>
            <person name="Wilkins M.J."/>
            <person name="Karaoz U."/>
            <person name="Brodie E.L."/>
            <person name="Williams K.H."/>
            <person name="Hubbard S.S."/>
            <person name="Banfield J.F."/>
        </authorList>
    </citation>
    <scope>NUCLEOTIDE SEQUENCE [LARGE SCALE GENOMIC DNA]</scope>
</reference>
<dbReference type="Proteomes" id="UP000176628">
    <property type="component" value="Unassembled WGS sequence"/>
</dbReference>
<dbReference type="InterPro" id="IPR011962">
    <property type="entry name" value="dCTP_deaminase"/>
</dbReference>
<gene>
    <name evidence="2" type="ORF">A2Z23_03480</name>
</gene>
<dbReference type="Pfam" id="PF22769">
    <property type="entry name" value="DCD"/>
    <property type="match status" value="1"/>
</dbReference>
<dbReference type="PANTHER" id="PTHR42680">
    <property type="entry name" value="DCTP DEAMINASE"/>
    <property type="match status" value="1"/>
</dbReference>
<dbReference type="GO" id="GO:0006229">
    <property type="term" value="P:dUTP biosynthetic process"/>
    <property type="evidence" value="ECO:0007669"/>
    <property type="project" value="InterPro"/>
</dbReference>
<dbReference type="InterPro" id="IPR036157">
    <property type="entry name" value="dUTPase-like_sf"/>
</dbReference>
<evidence type="ECO:0000313" key="2">
    <source>
        <dbReference type="EMBL" id="OGD86867.1"/>
    </source>
</evidence>
<keyword evidence="1" id="KW-0546">Nucleotide metabolism</keyword>
<dbReference type="Gene3D" id="2.70.40.10">
    <property type="match status" value="1"/>
</dbReference>
<name>A0A1F5G4T8_9BACT</name>
<dbReference type="GO" id="GO:0008829">
    <property type="term" value="F:dCTP deaminase activity"/>
    <property type="evidence" value="ECO:0007669"/>
    <property type="project" value="InterPro"/>
</dbReference>
<evidence type="ECO:0000313" key="3">
    <source>
        <dbReference type="Proteomes" id="UP000176628"/>
    </source>
</evidence>
<dbReference type="AlphaFoldDB" id="A0A1F5G4T8"/>